<accession>A0A3R9NWZ9</accession>
<sequence>MPDNKLSKLEFQIMEALWSRGDLSIREIQETFPAKQVPAYTTIQTTVYRMEAKEIVRRVKKVGNFHVFAAAISRESVQRRLIDDLLGFFGGNSQPVMAHLIESGKLSLEDVKEAEKVLQKVARKGKK</sequence>
<evidence type="ECO:0000256" key="3">
    <source>
        <dbReference type="ARBA" id="ARBA00023125"/>
    </source>
</evidence>
<dbReference type="InterPro" id="IPR036390">
    <property type="entry name" value="WH_DNA-bd_sf"/>
</dbReference>
<evidence type="ECO:0000313" key="5">
    <source>
        <dbReference type="EMBL" id="RSL15625.1"/>
    </source>
</evidence>
<dbReference type="OrthoDB" id="279010at2"/>
<keyword evidence="4" id="KW-0804">Transcription</keyword>
<keyword evidence="6" id="KW-1185">Reference proteome</keyword>
<dbReference type="InterPro" id="IPR005650">
    <property type="entry name" value="BlaI_family"/>
</dbReference>
<reference evidence="5 6" key="1">
    <citation type="submission" date="2018-12" db="EMBL/GenBank/DDBJ databases">
        <title>Sequencing of bacterial isolates from soil warming experiment in Harvard Forest, Massachusetts, USA.</title>
        <authorList>
            <person name="Deangelis K."/>
        </authorList>
    </citation>
    <scope>NUCLEOTIDE SEQUENCE [LARGE SCALE GENOMIC DNA]</scope>
    <source>
        <strain evidence="5 6">EB153</strain>
    </source>
</reference>
<dbReference type="EMBL" id="RSDW01000001">
    <property type="protein sequence ID" value="RSL15625.1"/>
    <property type="molecule type" value="Genomic_DNA"/>
</dbReference>
<gene>
    <name evidence="5" type="ORF">EDE15_1116</name>
</gene>
<evidence type="ECO:0000256" key="2">
    <source>
        <dbReference type="ARBA" id="ARBA00023015"/>
    </source>
</evidence>
<keyword evidence="2" id="KW-0805">Transcription regulation</keyword>
<name>A0A3R9NWZ9_9BACT</name>
<dbReference type="SUPFAM" id="SSF46785">
    <property type="entry name" value="Winged helix' DNA-binding domain"/>
    <property type="match status" value="1"/>
</dbReference>
<evidence type="ECO:0000256" key="4">
    <source>
        <dbReference type="ARBA" id="ARBA00023163"/>
    </source>
</evidence>
<dbReference type="Pfam" id="PF03965">
    <property type="entry name" value="Penicillinase_R"/>
    <property type="match status" value="1"/>
</dbReference>
<dbReference type="Gene3D" id="1.10.10.10">
    <property type="entry name" value="Winged helix-like DNA-binding domain superfamily/Winged helix DNA-binding domain"/>
    <property type="match status" value="1"/>
</dbReference>
<organism evidence="5 6">
    <name type="scientific">Edaphobacter aggregans</name>
    <dbReference type="NCBI Taxonomy" id="570835"/>
    <lineage>
        <taxon>Bacteria</taxon>
        <taxon>Pseudomonadati</taxon>
        <taxon>Acidobacteriota</taxon>
        <taxon>Terriglobia</taxon>
        <taxon>Terriglobales</taxon>
        <taxon>Acidobacteriaceae</taxon>
        <taxon>Edaphobacter</taxon>
    </lineage>
</organism>
<comment type="similarity">
    <text evidence="1">Belongs to the BlaI transcriptional regulatory family.</text>
</comment>
<dbReference type="PIRSF" id="PIRSF019455">
    <property type="entry name" value="CopR_AtkY"/>
    <property type="match status" value="1"/>
</dbReference>
<evidence type="ECO:0000313" key="6">
    <source>
        <dbReference type="Proteomes" id="UP000269669"/>
    </source>
</evidence>
<protein>
    <submittedName>
        <fullName evidence="5">Putative transcriptional regulator</fullName>
    </submittedName>
</protein>
<dbReference type="InterPro" id="IPR036388">
    <property type="entry name" value="WH-like_DNA-bd_sf"/>
</dbReference>
<dbReference type="RefSeq" id="WP_125484344.1">
    <property type="nucleotide sequence ID" value="NZ_RSDW01000001.1"/>
</dbReference>
<dbReference type="GO" id="GO:0003677">
    <property type="term" value="F:DNA binding"/>
    <property type="evidence" value="ECO:0007669"/>
    <property type="project" value="UniProtKB-KW"/>
</dbReference>
<dbReference type="AlphaFoldDB" id="A0A3R9NWZ9"/>
<proteinExistence type="inferred from homology"/>
<keyword evidence="3" id="KW-0238">DNA-binding</keyword>
<evidence type="ECO:0000256" key="1">
    <source>
        <dbReference type="ARBA" id="ARBA00011046"/>
    </source>
</evidence>
<dbReference type="Proteomes" id="UP000269669">
    <property type="component" value="Unassembled WGS sequence"/>
</dbReference>
<dbReference type="GO" id="GO:0045892">
    <property type="term" value="P:negative regulation of DNA-templated transcription"/>
    <property type="evidence" value="ECO:0007669"/>
    <property type="project" value="InterPro"/>
</dbReference>
<comment type="caution">
    <text evidence="5">The sequence shown here is derived from an EMBL/GenBank/DDBJ whole genome shotgun (WGS) entry which is preliminary data.</text>
</comment>